<feature type="compositionally biased region" description="Basic and acidic residues" evidence="1">
    <location>
        <begin position="185"/>
        <end position="195"/>
    </location>
</feature>
<dbReference type="AlphaFoldDB" id="A0A9P3G6X8"/>
<protein>
    <submittedName>
        <fullName evidence="2">Uncharacterized protein</fullName>
    </submittedName>
</protein>
<sequence length="226" mass="24923">MKPQDKSRVQCYKCKRFGHYPADSVCLLYEKPTLHRMDMDVADPTVELALLSPETKQPASLMVMHAEEHYRDVDEANGVNGFFGAGSQYESDDFYGCASNFDNTTPASDDKNDIARVYAIRVVDEDIPALIPLTREAVAMLPSTLCVPNANGGLDDLSSLQMVLDSVKEFSDLPSLRAVSDSDEGSVRSTDHSDTEWSEDEGDAATAHLTGDLSEQEHCDDPRNLR</sequence>
<dbReference type="Proteomes" id="UP000703269">
    <property type="component" value="Unassembled WGS sequence"/>
</dbReference>
<feature type="compositionally biased region" description="Basic and acidic residues" evidence="1">
    <location>
        <begin position="215"/>
        <end position="226"/>
    </location>
</feature>
<proteinExistence type="predicted"/>
<comment type="caution">
    <text evidence="2">The sequence shown here is derived from an EMBL/GenBank/DDBJ whole genome shotgun (WGS) entry which is preliminary data.</text>
</comment>
<organism evidence="2 3">
    <name type="scientific">Phanerochaete sordida</name>
    <dbReference type="NCBI Taxonomy" id="48140"/>
    <lineage>
        <taxon>Eukaryota</taxon>
        <taxon>Fungi</taxon>
        <taxon>Dikarya</taxon>
        <taxon>Basidiomycota</taxon>
        <taxon>Agaricomycotina</taxon>
        <taxon>Agaricomycetes</taxon>
        <taxon>Polyporales</taxon>
        <taxon>Phanerochaetaceae</taxon>
        <taxon>Phanerochaete</taxon>
    </lineage>
</organism>
<feature type="region of interest" description="Disordered" evidence="1">
    <location>
        <begin position="178"/>
        <end position="226"/>
    </location>
</feature>
<name>A0A9P3G6X8_9APHY</name>
<reference evidence="2 3" key="1">
    <citation type="submission" date="2021-08" db="EMBL/GenBank/DDBJ databases">
        <title>Draft Genome Sequence of Phanerochaete sordida strain YK-624.</title>
        <authorList>
            <person name="Mori T."/>
            <person name="Dohra H."/>
            <person name="Suzuki T."/>
            <person name="Kawagishi H."/>
            <person name="Hirai H."/>
        </authorList>
    </citation>
    <scope>NUCLEOTIDE SEQUENCE [LARGE SCALE GENOMIC DNA]</scope>
    <source>
        <strain evidence="2 3">YK-624</strain>
    </source>
</reference>
<evidence type="ECO:0000313" key="3">
    <source>
        <dbReference type="Proteomes" id="UP000703269"/>
    </source>
</evidence>
<dbReference type="EMBL" id="BPQB01000012">
    <property type="protein sequence ID" value="GJE89177.1"/>
    <property type="molecule type" value="Genomic_DNA"/>
</dbReference>
<accession>A0A9P3G6X8</accession>
<keyword evidence="3" id="KW-1185">Reference proteome</keyword>
<evidence type="ECO:0000313" key="2">
    <source>
        <dbReference type="EMBL" id="GJE89177.1"/>
    </source>
</evidence>
<evidence type="ECO:0000256" key="1">
    <source>
        <dbReference type="SAM" id="MobiDB-lite"/>
    </source>
</evidence>
<gene>
    <name evidence="2" type="ORF">PsYK624_052720</name>
</gene>